<dbReference type="EC" id="2.5.1.61" evidence="7"/>
<dbReference type="SUPFAM" id="SSF53850">
    <property type="entry name" value="Periplasmic binding protein-like II"/>
    <property type="match status" value="1"/>
</dbReference>
<comment type="subunit">
    <text evidence="3 7">Monomer.</text>
</comment>
<evidence type="ECO:0000313" key="12">
    <source>
        <dbReference type="Proteomes" id="UP000222056"/>
    </source>
</evidence>
<dbReference type="EMBL" id="FNWJ01000001">
    <property type="protein sequence ID" value="SEH11300.1"/>
    <property type="molecule type" value="Genomic_DNA"/>
</dbReference>
<comment type="function">
    <text evidence="1 7">Tetrapolymerization of the monopyrrole PBG into the hydroxymethylbilane pre-uroporphyrinogen in several discrete steps.</text>
</comment>
<evidence type="ECO:0000256" key="2">
    <source>
        <dbReference type="ARBA" id="ARBA00005638"/>
    </source>
</evidence>
<evidence type="ECO:0000259" key="9">
    <source>
        <dbReference type="Pfam" id="PF01379"/>
    </source>
</evidence>
<dbReference type="NCBIfam" id="TIGR00212">
    <property type="entry name" value="hemC"/>
    <property type="match status" value="1"/>
</dbReference>
<evidence type="ECO:0000256" key="6">
    <source>
        <dbReference type="ARBA" id="ARBA00048169"/>
    </source>
</evidence>
<evidence type="ECO:0000256" key="3">
    <source>
        <dbReference type="ARBA" id="ARBA00011245"/>
    </source>
</evidence>
<dbReference type="AlphaFoldDB" id="A0A1H6FM72"/>
<evidence type="ECO:0000313" key="11">
    <source>
        <dbReference type="EMBL" id="SEH11300.1"/>
    </source>
</evidence>
<dbReference type="HAMAP" id="MF_00260">
    <property type="entry name" value="Porphobil_deam"/>
    <property type="match status" value="1"/>
</dbReference>
<dbReference type="Proteomes" id="UP000222056">
    <property type="component" value="Unassembled WGS sequence"/>
</dbReference>
<name>A0A1H6FM72_THEAL</name>
<dbReference type="Pfam" id="PF01379">
    <property type="entry name" value="Porphobil_deam"/>
    <property type="match status" value="1"/>
</dbReference>
<dbReference type="PIRSF" id="PIRSF001438">
    <property type="entry name" value="4pyrrol_synth_OHMeBilane_synth"/>
    <property type="match status" value="1"/>
</dbReference>
<dbReference type="FunFam" id="3.40.190.10:FF:000005">
    <property type="entry name" value="Porphobilinogen deaminase"/>
    <property type="match status" value="1"/>
</dbReference>
<dbReference type="InterPro" id="IPR036803">
    <property type="entry name" value="Porphobilinogen_deaminase_C_sf"/>
</dbReference>
<accession>A0A1H6FM72</accession>
<keyword evidence="4 7" id="KW-0808">Transferase</keyword>
<feature type="domain" description="Porphobilinogen deaminase N-terminal" evidence="9">
    <location>
        <begin position="26"/>
        <end position="221"/>
    </location>
</feature>
<feature type="domain" description="Porphobilinogen deaminase C-terminal" evidence="10">
    <location>
        <begin position="234"/>
        <end position="306"/>
    </location>
</feature>
<dbReference type="InterPro" id="IPR022419">
    <property type="entry name" value="Porphobilin_deaminase_cofac_BS"/>
</dbReference>
<dbReference type="GO" id="GO:0006782">
    <property type="term" value="P:protoporphyrinogen IX biosynthetic process"/>
    <property type="evidence" value="ECO:0007669"/>
    <property type="project" value="UniProtKB-UniRule"/>
</dbReference>
<dbReference type="PANTHER" id="PTHR11557">
    <property type="entry name" value="PORPHOBILINOGEN DEAMINASE"/>
    <property type="match status" value="1"/>
</dbReference>
<dbReference type="Gene3D" id="3.30.160.40">
    <property type="entry name" value="Porphobilinogen deaminase, C-terminal domain"/>
    <property type="match status" value="1"/>
</dbReference>
<dbReference type="Pfam" id="PF03900">
    <property type="entry name" value="Porphobil_deamC"/>
    <property type="match status" value="1"/>
</dbReference>
<evidence type="ECO:0000256" key="4">
    <source>
        <dbReference type="ARBA" id="ARBA00022679"/>
    </source>
</evidence>
<keyword evidence="5 7" id="KW-0627">Porphyrin biosynthesis</keyword>
<feature type="region of interest" description="Disordered" evidence="8">
    <location>
        <begin position="1"/>
        <end position="32"/>
    </location>
</feature>
<dbReference type="PANTHER" id="PTHR11557:SF0">
    <property type="entry name" value="PORPHOBILINOGEN DEAMINASE"/>
    <property type="match status" value="1"/>
</dbReference>
<organism evidence="11 12">
    <name type="scientific">Thermoleophilum album</name>
    <dbReference type="NCBI Taxonomy" id="29539"/>
    <lineage>
        <taxon>Bacteria</taxon>
        <taxon>Bacillati</taxon>
        <taxon>Actinomycetota</taxon>
        <taxon>Thermoleophilia</taxon>
        <taxon>Thermoleophilales</taxon>
        <taxon>Thermoleophilaceae</taxon>
        <taxon>Thermoleophilum</taxon>
    </lineage>
</organism>
<evidence type="ECO:0000256" key="5">
    <source>
        <dbReference type="ARBA" id="ARBA00023244"/>
    </source>
</evidence>
<dbReference type="Gene3D" id="3.40.190.10">
    <property type="entry name" value="Periplasmic binding protein-like II"/>
    <property type="match status" value="2"/>
</dbReference>
<sequence>MREPPTANRATDSPGAGDRRAAKPRLRIGTRPSPLARAQARLAAEALGCPYELVVIRTTGDEPRAAVTADKGRFVKELELALLERRIDVAVHSAKDVPSELPRGLVLAATAARADPRDVLVGARSLADLPAGARIGTASLRRRAQLLAARPDLRVLALRGNVDTRLSRLRDGRFDAIVLAAAGLERLGIAWEGAPIPTSQVLPAPGQGTLVYEVRADDERALALCRAACDRLAWTELRAERALVAALEASCDTPLAALARCDPDRAALSLEGWAGAPDGSAWVRDRVEGRDAEPEALGRLLAERLRSAGAIEVMRGEQPPEHAPA</sequence>
<dbReference type="RefSeq" id="WP_093116290.1">
    <property type="nucleotide sequence ID" value="NZ_FNWJ01000001.1"/>
</dbReference>
<dbReference type="SUPFAM" id="SSF54782">
    <property type="entry name" value="Porphobilinogen deaminase (hydroxymethylbilane synthase), C-terminal domain"/>
    <property type="match status" value="1"/>
</dbReference>
<evidence type="ECO:0000256" key="8">
    <source>
        <dbReference type="SAM" id="MobiDB-lite"/>
    </source>
</evidence>
<keyword evidence="12" id="KW-1185">Reference proteome</keyword>
<gene>
    <name evidence="7" type="primary">hemC</name>
    <name evidence="11" type="ORF">SAMN02745716_0723</name>
</gene>
<dbReference type="InterPro" id="IPR000860">
    <property type="entry name" value="HemC"/>
</dbReference>
<comment type="similarity">
    <text evidence="2 7">Belongs to the HMBS family.</text>
</comment>
<dbReference type="InterPro" id="IPR022417">
    <property type="entry name" value="Porphobilin_deaminase_N"/>
</dbReference>
<reference evidence="12" key="1">
    <citation type="submission" date="2016-10" db="EMBL/GenBank/DDBJ databases">
        <authorList>
            <person name="Varghese N."/>
            <person name="Submissions S."/>
        </authorList>
    </citation>
    <scope>NUCLEOTIDE SEQUENCE [LARGE SCALE GENOMIC DNA]</scope>
    <source>
        <strain evidence="12">ATCC 35263</strain>
    </source>
</reference>
<dbReference type="GO" id="GO:0004418">
    <property type="term" value="F:hydroxymethylbilane synthase activity"/>
    <property type="evidence" value="ECO:0007669"/>
    <property type="project" value="UniProtKB-UniRule"/>
</dbReference>
<protein>
    <recommendedName>
        <fullName evidence="7">Porphobilinogen deaminase</fullName>
        <shortName evidence="7">PBG</shortName>
        <ecNumber evidence="7">2.5.1.61</ecNumber>
    </recommendedName>
    <alternativeName>
        <fullName evidence="7">Hydroxymethylbilane synthase</fullName>
        <shortName evidence="7">HMBS</shortName>
    </alternativeName>
    <alternativeName>
        <fullName evidence="7">Pre-uroporphyrinogen synthase</fullName>
    </alternativeName>
</protein>
<evidence type="ECO:0000256" key="1">
    <source>
        <dbReference type="ARBA" id="ARBA00002869"/>
    </source>
</evidence>
<comment type="catalytic activity">
    <reaction evidence="6 7">
        <text>4 porphobilinogen + H2O = hydroxymethylbilane + 4 NH4(+)</text>
        <dbReference type="Rhea" id="RHEA:13185"/>
        <dbReference type="ChEBI" id="CHEBI:15377"/>
        <dbReference type="ChEBI" id="CHEBI:28938"/>
        <dbReference type="ChEBI" id="CHEBI:57845"/>
        <dbReference type="ChEBI" id="CHEBI:58126"/>
        <dbReference type="EC" id="2.5.1.61"/>
    </reaction>
</comment>
<evidence type="ECO:0000259" key="10">
    <source>
        <dbReference type="Pfam" id="PF03900"/>
    </source>
</evidence>
<comment type="miscellaneous">
    <text evidence="7">The porphobilinogen subunits are added to the dipyrromethane group.</text>
</comment>
<dbReference type="PRINTS" id="PR00151">
    <property type="entry name" value="PORPHBDMNASE"/>
</dbReference>
<dbReference type="PROSITE" id="PS00533">
    <property type="entry name" value="PORPHOBILINOGEN_DEAM"/>
    <property type="match status" value="1"/>
</dbReference>
<dbReference type="OrthoDB" id="9810298at2"/>
<dbReference type="STRING" id="29539.SAMN02745716_0723"/>
<dbReference type="InterPro" id="IPR022418">
    <property type="entry name" value="Porphobilinogen_deaminase_C"/>
</dbReference>
<dbReference type="GO" id="GO:0005737">
    <property type="term" value="C:cytoplasm"/>
    <property type="evidence" value="ECO:0007669"/>
    <property type="project" value="UniProtKB-UniRule"/>
</dbReference>
<feature type="modified residue" description="S-(dipyrrolylmethanemethyl)cysteine" evidence="7">
    <location>
        <position position="251"/>
    </location>
</feature>
<proteinExistence type="inferred from homology"/>
<evidence type="ECO:0000256" key="7">
    <source>
        <dbReference type="HAMAP-Rule" id="MF_00260"/>
    </source>
</evidence>
<comment type="cofactor">
    <cofactor evidence="7">
        <name>dipyrromethane</name>
        <dbReference type="ChEBI" id="CHEBI:60342"/>
    </cofactor>
    <text evidence="7">Binds 1 dipyrromethane group covalently.</text>
</comment>